<dbReference type="Gene3D" id="1.20.5.170">
    <property type="match status" value="1"/>
</dbReference>
<name>A0ABZ2D2S2_9SPHN</name>
<dbReference type="InterPro" id="IPR009951">
    <property type="entry name" value="Host-nuc_inhib_Gam"/>
</dbReference>
<accession>A0ABZ2D2S2</accession>
<protein>
    <submittedName>
        <fullName evidence="1">Host-nuclease inhibitor Gam family protein</fullName>
    </submittedName>
</protein>
<dbReference type="RefSeq" id="WP_338445939.1">
    <property type="nucleotide sequence ID" value="NZ_CP144918.1"/>
</dbReference>
<keyword evidence="2" id="KW-1185">Reference proteome</keyword>
<dbReference type="SUPFAM" id="SSF161266">
    <property type="entry name" value="Gam-like"/>
    <property type="match status" value="1"/>
</dbReference>
<evidence type="ECO:0000313" key="2">
    <source>
        <dbReference type="Proteomes" id="UP001335183"/>
    </source>
</evidence>
<sequence>MDTIRQPRTVEQATALCEKLAVLEGQIADIESDRQDSIAAINARADTAANDLIAQRDVIAEKLEPWWKKAGKALLDGKRKSIELGGCVIGTTATRKSLAIAGDESAVVELMRGLRWAKPFLREKWSIDRAATLKALDGKHKPKLVELGFDEAGGEDRFFVKRAEQAGTRSGQ</sequence>
<evidence type="ECO:0000313" key="1">
    <source>
        <dbReference type="EMBL" id="WWA47048.1"/>
    </source>
</evidence>
<dbReference type="Proteomes" id="UP001335183">
    <property type="component" value="Chromosome"/>
</dbReference>
<gene>
    <name evidence="1" type="ORF">V5F89_12390</name>
</gene>
<reference evidence="1 2" key="1">
    <citation type="submission" date="2024-02" db="EMBL/GenBank/DDBJ databases">
        <title>The whole genome sequence of five bacterial samples isolated from Abu Dhabi Sabkha-shore region.</title>
        <authorList>
            <person name="Sudalaimuthuasari N."/>
            <person name="Sarfraz B."/>
            <person name="Tuyisabe J.D."/>
            <person name="Mugisha Ntwali L.D.M."/>
            <person name="Ali A.I.A.A."/>
            <person name="Almansoori S.Z.A."/>
            <person name="Alajami H.S.A."/>
            <person name="Almeqbaali A.A.S."/>
            <person name="Kundu B."/>
            <person name="Saeed E.E."/>
            <person name="Sukumarinath V."/>
            <person name="Mishra A.K."/>
            <person name="Hazzouri K.M."/>
            <person name="Almaskari R."/>
            <person name="Sharma A.K."/>
            <person name="Amiri K.M.A."/>
        </authorList>
    </citation>
    <scope>NUCLEOTIDE SEQUENCE [LARGE SCALE GENOMIC DNA]</scope>
    <source>
        <strain evidence="2">kcgeb_sd</strain>
    </source>
</reference>
<dbReference type="Pfam" id="PF07352">
    <property type="entry name" value="Phage_Mu_Gam"/>
    <property type="match status" value="1"/>
</dbReference>
<proteinExistence type="predicted"/>
<organism evidence="1 2">
    <name type="scientific">Pelagerythrobacter marensis</name>
    <dbReference type="NCBI Taxonomy" id="543877"/>
    <lineage>
        <taxon>Bacteria</taxon>
        <taxon>Pseudomonadati</taxon>
        <taxon>Pseudomonadota</taxon>
        <taxon>Alphaproteobacteria</taxon>
        <taxon>Sphingomonadales</taxon>
        <taxon>Erythrobacteraceae</taxon>
        <taxon>Pelagerythrobacter</taxon>
    </lineage>
</organism>
<dbReference type="EMBL" id="CP144918">
    <property type="protein sequence ID" value="WWA47048.1"/>
    <property type="molecule type" value="Genomic_DNA"/>
</dbReference>